<comment type="caution">
    <text evidence="1">The sequence shown here is derived from an EMBL/GenBank/DDBJ whole genome shotgun (WGS) entry which is preliminary data.</text>
</comment>
<evidence type="ECO:0000313" key="2">
    <source>
        <dbReference type="Proteomes" id="UP000886501"/>
    </source>
</evidence>
<accession>A0ACB6ZCK0</accession>
<dbReference type="EMBL" id="MU118041">
    <property type="protein sequence ID" value="KAF9647118.1"/>
    <property type="molecule type" value="Genomic_DNA"/>
</dbReference>
<sequence length="344" mass="39036">MGATGSGKTSFINMASGSQFRVGKNLKSCTTEVQVADVFHIDGRPVVLIDTPGFDDTNLSDAVILERIAAFLAVTYENGSKLAGIIYLHRISDERFTGMSVRNFKMFRNLCGDSTLKNVIIVTNMWGKVEKDVGEAREQELAEIYFKPALDKGAQLVHHYNTAQSSYDIVRRIMKNDPAPLRIQQELVDEGKDIGHTAAGEAVNEEINALLKHHEVEMNALREEMRRALKEQDEETKKELEEETCRIRMQMEKMRMESEKMASKYSEERKRVEATMQQIREQARLERLGAHAEHVRQIEELKAELERNTSASAGEREAMLQRIHELECKLDSRPRGGRGGCIII</sequence>
<gene>
    <name evidence="1" type="ORF">BDM02DRAFT_2815848</name>
</gene>
<protein>
    <submittedName>
        <fullName evidence="1">Uncharacterized protein</fullName>
    </submittedName>
</protein>
<keyword evidence="2" id="KW-1185">Reference proteome</keyword>
<dbReference type="Proteomes" id="UP000886501">
    <property type="component" value="Unassembled WGS sequence"/>
</dbReference>
<name>A0ACB6ZCK0_THEGA</name>
<reference evidence="1" key="2">
    <citation type="journal article" date="2020" name="Nat. Commun.">
        <title>Large-scale genome sequencing of mycorrhizal fungi provides insights into the early evolution of symbiotic traits.</title>
        <authorList>
            <person name="Miyauchi S."/>
            <person name="Kiss E."/>
            <person name="Kuo A."/>
            <person name="Drula E."/>
            <person name="Kohler A."/>
            <person name="Sanchez-Garcia M."/>
            <person name="Morin E."/>
            <person name="Andreopoulos B."/>
            <person name="Barry K.W."/>
            <person name="Bonito G."/>
            <person name="Buee M."/>
            <person name="Carver A."/>
            <person name="Chen C."/>
            <person name="Cichocki N."/>
            <person name="Clum A."/>
            <person name="Culley D."/>
            <person name="Crous P.W."/>
            <person name="Fauchery L."/>
            <person name="Girlanda M."/>
            <person name="Hayes R.D."/>
            <person name="Keri Z."/>
            <person name="LaButti K."/>
            <person name="Lipzen A."/>
            <person name="Lombard V."/>
            <person name="Magnuson J."/>
            <person name="Maillard F."/>
            <person name="Murat C."/>
            <person name="Nolan M."/>
            <person name="Ohm R.A."/>
            <person name="Pangilinan J."/>
            <person name="Pereira M.F."/>
            <person name="Perotto S."/>
            <person name="Peter M."/>
            <person name="Pfister S."/>
            <person name="Riley R."/>
            <person name="Sitrit Y."/>
            <person name="Stielow J.B."/>
            <person name="Szollosi G."/>
            <person name="Zifcakova L."/>
            <person name="Stursova M."/>
            <person name="Spatafora J.W."/>
            <person name="Tedersoo L."/>
            <person name="Vaario L.M."/>
            <person name="Yamada A."/>
            <person name="Yan M."/>
            <person name="Wang P."/>
            <person name="Xu J."/>
            <person name="Bruns T."/>
            <person name="Baldrian P."/>
            <person name="Vilgalys R."/>
            <person name="Dunand C."/>
            <person name="Henrissat B."/>
            <person name="Grigoriev I.V."/>
            <person name="Hibbett D."/>
            <person name="Nagy L.G."/>
            <person name="Martin F.M."/>
        </authorList>
    </citation>
    <scope>NUCLEOTIDE SEQUENCE</scope>
    <source>
        <strain evidence="1">P2</strain>
    </source>
</reference>
<proteinExistence type="predicted"/>
<reference evidence="1" key="1">
    <citation type="submission" date="2019-10" db="EMBL/GenBank/DDBJ databases">
        <authorList>
            <consortium name="DOE Joint Genome Institute"/>
            <person name="Kuo A."/>
            <person name="Miyauchi S."/>
            <person name="Kiss E."/>
            <person name="Drula E."/>
            <person name="Kohler A."/>
            <person name="Sanchez-Garcia M."/>
            <person name="Andreopoulos B."/>
            <person name="Barry K.W."/>
            <person name="Bonito G."/>
            <person name="Buee M."/>
            <person name="Carver A."/>
            <person name="Chen C."/>
            <person name="Cichocki N."/>
            <person name="Clum A."/>
            <person name="Culley D."/>
            <person name="Crous P.W."/>
            <person name="Fauchery L."/>
            <person name="Girlanda M."/>
            <person name="Hayes R."/>
            <person name="Keri Z."/>
            <person name="Labutti K."/>
            <person name="Lipzen A."/>
            <person name="Lombard V."/>
            <person name="Magnuson J."/>
            <person name="Maillard F."/>
            <person name="Morin E."/>
            <person name="Murat C."/>
            <person name="Nolan M."/>
            <person name="Ohm R."/>
            <person name="Pangilinan J."/>
            <person name="Pereira M."/>
            <person name="Perotto S."/>
            <person name="Peter M."/>
            <person name="Riley R."/>
            <person name="Sitrit Y."/>
            <person name="Stielow B."/>
            <person name="Szollosi G."/>
            <person name="Zifcakova L."/>
            <person name="Stursova M."/>
            <person name="Spatafora J.W."/>
            <person name="Tedersoo L."/>
            <person name="Vaario L.-M."/>
            <person name="Yamada A."/>
            <person name="Yan M."/>
            <person name="Wang P."/>
            <person name="Xu J."/>
            <person name="Bruns T."/>
            <person name="Baldrian P."/>
            <person name="Vilgalys R."/>
            <person name="Henrissat B."/>
            <person name="Grigoriev I.V."/>
            <person name="Hibbett D."/>
            <person name="Nagy L.G."/>
            <person name="Martin F.M."/>
        </authorList>
    </citation>
    <scope>NUCLEOTIDE SEQUENCE</scope>
    <source>
        <strain evidence="1">P2</strain>
    </source>
</reference>
<evidence type="ECO:0000313" key="1">
    <source>
        <dbReference type="EMBL" id="KAF9647118.1"/>
    </source>
</evidence>
<organism evidence="1 2">
    <name type="scientific">Thelephora ganbajun</name>
    <name type="common">Ganba fungus</name>
    <dbReference type="NCBI Taxonomy" id="370292"/>
    <lineage>
        <taxon>Eukaryota</taxon>
        <taxon>Fungi</taxon>
        <taxon>Dikarya</taxon>
        <taxon>Basidiomycota</taxon>
        <taxon>Agaricomycotina</taxon>
        <taxon>Agaricomycetes</taxon>
        <taxon>Thelephorales</taxon>
        <taxon>Thelephoraceae</taxon>
        <taxon>Thelephora</taxon>
    </lineage>
</organism>